<comment type="caution">
    <text evidence="2">The sequence shown here is derived from an EMBL/GenBank/DDBJ whole genome shotgun (WGS) entry which is preliminary data.</text>
</comment>
<evidence type="ECO:0000256" key="1">
    <source>
        <dbReference type="SAM" id="MobiDB-lite"/>
    </source>
</evidence>
<dbReference type="AlphaFoldDB" id="A0A8H5IZ35"/>
<reference evidence="2 3" key="1">
    <citation type="submission" date="2020-05" db="EMBL/GenBank/DDBJ databases">
        <title>Identification and distribution of gene clusters putatively required for synthesis of sphingolipid metabolism inhibitors in phylogenetically diverse species of the filamentous fungus Fusarium.</title>
        <authorList>
            <person name="Kim H.-S."/>
            <person name="Busman M."/>
            <person name="Brown D.W."/>
            <person name="Divon H."/>
            <person name="Uhlig S."/>
            <person name="Proctor R.H."/>
        </authorList>
    </citation>
    <scope>NUCLEOTIDE SEQUENCE [LARGE SCALE GENOMIC DNA]</scope>
    <source>
        <strain evidence="2 3">NRRL 25196</strain>
    </source>
</reference>
<evidence type="ECO:0000313" key="3">
    <source>
        <dbReference type="Proteomes" id="UP000574317"/>
    </source>
</evidence>
<feature type="region of interest" description="Disordered" evidence="1">
    <location>
        <begin position="1"/>
        <end position="141"/>
    </location>
</feature>
<proteinExistence type="predicted"/>
<organism evidence="2 3">
    <name type="scientific">Fusarium napiforme</name>
    <dbReference type="NCBI Taxonomy" id="42672"/>
    <lineage>
        <taxon>Eukaryota</taxon>
        <taxon>Fungi</taxon>
        <taxon>Dikarya</taxon>
        <taxon>Ascomycota</taxon>
        <taxon>Pezizomycotina</taxon>
        <taxon>Sordariomycetes</taxon>
        <taxon>Hypocreomycetidae</taxon>
        <taxon>Hypocreales</taxon>
        <taxon>Nectriaceae</taxon>
        <taxon>Fusarium</taxon>
        <taxon>Fusarium fujikuroi species complex</taxon>
    </lineage>
</organism>
<feature type="compositionally biased region" description="Gly residues" evidence="1">
    <location>
        <begin position="9"/>
        <end position="34"/>
    </location>
</feature>
<dbReference type="EMBL" id="JAAOAO010000405">
    <property type="protein sequence ID" value="KAF5543376.1"/>
    <property type="molecule type" value="Genomic_DNA"/>
</dbReference>
<sequence length="483" mass="52542">MPRTSNNSGGNGGNRGGGSNRGGNGSNRGGGSNRRGGNRYQPYPQSGAALPLRLQKEQAIKEAAQKAEKEWDENHKLSQSAAAQAEGANSGPQTHNEGASSGPQIRTEGANPGPQNPRPSTNRPQPRRNPPPGPKKERFGYTTEAERHEIVDTLGRTAVRLVDKAIFGGNSDNYMCKFPQQEIQGVISTEEQLLQMFRDCKRSSGIDQLVIGMRPVDHDMWNTVNASKVHESVIPSSGRTRYGTSEALSRLSLASRVTRPANQTNCLFCKSTEHGMENCLGAPKGDLPFCFLCCTQDHTLDACGKFTNMSLTAKVEYLVVGRTNKPALRTKVQWFEWLHTYCCSDEFDGTILTGFPWSKAHARFINKDNEGKTLVDLQKAYDDACKAGEVYELPEDPATATLDKIDSVYWSGKPNGLSRPSVLGVREEAMDDAQEEAAAGASGSIDQALDNIIEVAANTPSARLQPQDDEEYGGDEDKVDFSA</sequence>
<evidence type="ECO:0000313" key="2">
    <source>
        <dbReference type="EMBL" id="KAF5543376.1"/>
    </source>
</evidence>
<feature type="compositionally biased region" description="Basic and acidic residues" evidence="1">
    <location>
        <begin position="54"/>
        <end position="76"/>
    </location>
</feature>
<dbReference type="Proteomes" id="UP000574317">
    <property type="component" value="Unassembled WGS sequence"/>
</dbReference>
<feature type="region of interest" description="Disordered" evidence="1">
    <location>
        <begin position="456"/>
        <end position="483"/>
    </location>
</feature>
<name>A0A8H5IZ35_9HYPO</name>
<gene>
    <name evidence="2" type="ORF">FNAPI_9698</name>
</gene>
<feature type="compositionally biased region" description="Polar residues" evidence="1">
    <location>
        <begin position="90"/>
        <end position="104"/>
    </location>
</feature>
<keyword evidence="3" id="KW-1185">Reference proteome</keyword>
<protein>
    <submittedName>
        <fullName evidence="2">Uncharacterized protein</fullName>
    </submittedName>
</protein>
<accession>A0A8H5IZ35</accession>